<dbReference type="Pfam" id="PF21447">
    <property type="entry name" value="Ppx-GppA_III"/>
    <property type="match status" value="1"/>
</dbReference>
<dbReference type="PANTHER" id="PTHR30005">
    <property type="entry name" value="EXOPOLYPHOSPHATASE"/>
    <property type="match status" value="1"/>
</dbReference>
<evidence type="ECO:0000313" key="4">
    <source>
        <dbReference type="EMBL" id="RFM24815.1"/>
    </source>
</evidence>
<dbReference type="AlphaFoldDB" id="A0A395M203"/>
<organism evidence="4 5">
    <name type="scientific">Candidatus Thermochlorobacter aerophilus</name>
    <dbReference type="NCBI Taxonomy" id="1868324"/>
    <lineage>
        <taxon>Bacteria</taxon>
        <taxon>Pseudomonadati</taxon>
        <taxon>Chlorobiota</taxon>
        <taxon>Chlorobiia</taxon>
        <taxon>Chlorobiales</taxon>
        <taxon>Candidatus Thermochlorobacteriaceae</taxon>
        <taxon>Candidatus Thermochlorobacter</taxon>
    </lineage>
</organism>
<dbReference type="GO" id="GO:0016462">
    <property type="term" value="F:pyrophosphatase activity"/>
    <property type="evidence" value="ECO:0007669"/>
    <property type="project" value="TreeGrafter"/>
</dbReference>
<name>A0A395M203_9BACT</name>
<dbReference type="PANTHER" id="PTHR30005:SF0">
    <property type="entry name" value="RETROGRADE REGULATION PROTEIN 2"/>
    <property type="match status" value="1"/>
</dbReference>
<proteinExistence type="predicted"/>
<dbReference type="InterPro" id="IPR050273">
    <property type="entry name" value="GppA/Ppx_hydrolase"/>
</dbReference>
<dbReference type="PIRSF" id="PIRSF001267">
    <property type="entry name" value="Pyrophosphatase_GppA_Ppx"/>
    <property type="match status" value="1"/>
</dbReference>
<dbReference type="Gene3D" id="1.10.3210.10">
    <property type="entry name" value="Hypothetical protein af1432"/>
    <property type="match status" value="1"/>
</dbReference>
<dbReference type="SUPFAM" id="SSF53067">
    <property type="entry name" value="Actin-like ATPase domain"/>
    <property type="match status" value="2"/>
</dbReference>
<dbReference type="Proteomes" id="UP000266389">
    <property type="component" value="Unassembled WGS sequence"/>
</dbReference>
<accession>A0A395M203</accession>
<gene>
    <name evidence="4" type="ORF">D0433_03800</name>
</gene>
<evidence type="ECO:0000313" key="5">
    <source>
        <dbReference type="Proteomes" id="UP000266389"/>
    </source>
</evidence>
<dbReference type="InterPro" id="IPR003695">
    <property type="entry name" value="Ppx_GppA_N"/>
</dbReference>
<dbReference type="Gene3D" id="3.30.420.150">
    <property type="entry name" value="Exopolyphosphatase. Domain 2"/>
    <property type="match status" value="1"/>
</dbReference>
<dbReference type="Gene3D" id="3.30.420.40">
    <property type="match status" value="1"/>
</dbReference>
<reference evidence="4 5" key="1">
    <citation type="journal article" date="2011" name="ISME J.">
        <title>Community ecology of hot spring cyanobacterial mats: predominant populations and their functional potential.</title>
        <authorList>
            <person name="Klatt C.G."/>
            <person name="Wood J.M."/>
            <person name="Rusch D.B."/>
            <person name="Bateson M.M."/>
            <person name="Hamamura N."/>
            <person name="Heidelberg J.F."/>
            <person name="Grossman A.R."/>
            <person name="Bhaya D."/>
            <person name="Cohan F.M."/>
            <person name="Kuhl M."/>
            <person name="Bryant D.A."/>
            <person name="Ward D.M."/>
        </authorList>
    </citation>
    <scope>NUCLEOTIDE SEQUENCE [LARGE SCALE GENOMIC DNA]</scope>
    <source>
        <strain evidence="4">OS</strain>
    </source>
</reference>
<feature type="domain" description="Ppx/GppA phosphatase N-terminal" evidence="2">
    <location>
        <begin position="34"/>
        <end position="320"/>
    </location>
</feature>
<dbReference type="SUPFAM" id="SSF109604">
    <property type="entry name" value="HD-domain/PDEase-like"/>
    <property type="match status" value="1"/>
</dbReference>
<evidence type="ECO:0000259" key="2">
    <source>
        <dbReference type="Pfam" id="PF02541"/>
    </source>
</evidence>
<dbReference type="FunFam" id="1.10.3210.10:FF:000025">
    <property type="entry name" value="Exopolyphosphatase"/>
    <property type="match status" value="1"/>
</dbReference>
<dbReference type="CDD" id="cd24006">
    <property type="entry name" value="ASKHA_NBD_PPX_GppA"/>
    <property type="match status" value="1"/>
</dbReference>
<protein>
    <submittedName>
        <fullName evidence="4">Ppx/GppA family phosphatase</fullName>
    </submittedName>
</protein>
<dbReference type="InterPro" id="IPR048950">
    <property type="entry name" value="Ppx_GppA_C"/>
</dbReference>
<dbReference type="InterPro" id="IPR030673">
    <property type="entry name" value="PyroPPase_GppA_Ppx"/>
</dbReference>
<feature type="domain" description="Ppx/GppA phosphatase C-terminal" evidence="3">
    <location>
        <begin position="334"/>
        <end position="490"/>
    </location>
</feature>
<dbReference type="InterPro" id="IPR043129">
    <property type="entry name" value="ATPase_NBD"/>
</dbReference>
<sequence>MGSSSRAALPLRLAAIDLGTNSFHMIIVELLPDMSFTMIDRAKEMIRIGAGSMTTRQLSPAAMEQGKETLLRFKKLAEQRGVDSQHIIAFATSAIREAKNGVEFMEMIAKHVGIHTRIISGEEEGRLIYLAIRRAINIGKRKALMIDVGGGSIEFMVGDGQNLYFVESKKLGVARLLERFVTTDPISDRELSALEGHLVEEIRPVAKAVKAIGYDMAIASSGTAENIAAMILLNERGQEFEMLNGSSFSRRSFLKLYEVLLSMRSEERRGMPGLDPQRTELIVPGMVVFDVMMRLFELKEIIISEYALREGIVLDYLARHFEPNATGVDAENPRLRSVLELARRCQWDEVRSRHIANLSLQLFDQLAGLHELGKTERELLQYAAYLHNIGYFISPSAHHKHSQYIIQNAGLKGFSPEEIQIMANVARYHRKSPPKVEHTAFQALSPRNKHVVRVLASLLRVANALDRGHRQNIKRIKVAITPKKIELKLTAVSDPEIEIWAAEQMSDMLEAVFGRKIVLSVEQNAD</sequence>
<dbReference type="Pfam" id="PF02541">
    <property type="entry name" value="Ppx-GppA"/>
    <property type="match status" value="1"/>
</dbReference>
<dbReference type="EMBL" id="PHFL01000026">
    <property type="protein sequence ID" value="RFM24815.1"/>
    <property type="molecule type" value="Genomic_DNA"/>
</dbReference>
<evidence type="ECO:0000259" key="3">
    <source>
        <dbReference type="Pfam" id="PF21447"/>
    </source>
</evidence>
<evidence type="ECO:0000256" key="1">
    <source>
        <dbReference type="ARBA" id="ARBA00022801"/>
    </source>
</evidence>
<keyword evidence="1" id="KW-0378">Hydrolase</keyword>
<comment type="caution">
    <text evidence="4">The sequence shown here is derived from an EMBL/GenBank/DDBJ whole genome shotgun (WGS) entry which is preliminary data.</text>
</comment>